<dbReference type="SMART" id="SM00343">
    <property type="entry name" value="ZnF_C2HC"/>
    <property type="match status" value="1"/>
</dbReference>
<reference evidence="4" key="1">
    <citation type="submission" date="2019-09" db="EMBL/GenBank/DDBJ databases">
        <title>Draft genome information of white flower Hibiscus syriacus.</title>
        <authorList>
            <person name="Kim Y.-M."/>
        </authorList>
    </citation>
    <scope>NUCLEOTIDE SEQUENCE [LARGE SCALE GENOMIC DNA]</scope>
    <source>
        <strain evidence="4">YM2019G1</strain>
    </source>
</reference>
<dbReference type="SUPFAM" id="SSF57756">
    <property type="entry name" value="Retrovirus zinc finger-like domains"/>
    <property type="match status" value="1"/>
</dbReference>
<feature type="domain" description="CCHC-type" evidence="3">
    <location>
        <begin position="305"/>
        <end position="319"/>
    </location>
</feature>
<dbReference type="PROSITE" id="PS50158">
    <property type="entry name" value="ZF_CCHC"/>
    <property type="match status" value="1"/>
</dbReference>
<dbReference type="Pfam" id="PF13976">
    <property type="entry name" value="gag_pre-integrs"/>
    <property type="match status" value="1"/>
</dbReference>
<dbReference type="Pfam" id="PF25597">
    <property type="entry name" value="SH3_retrovirus"/>
    <property type="match status" value="1"/>
</dbReference>
<dbReference type="Pfam" id="PF14223">
    <property type="entry name" value="Retrotran_gag_2"/>
    <property type="match status" value="1"/>
</dbReference>
<evidence type="ECO:0000313" key="5">
    <source>
        <dbReference type="Proteomes" id="UP000436088"/>
    </source>
</evidence>
<dbReference type="Pfam" id="PF07727">
    <property type="entry name" value="RVT_2"/>
    <property type="match status" value="1"/>
</dbReference>
<evidence type="ECO:0000256" key="1">
    <source>
        <dbReference type="PROSITE-ProRule" id="PRU00047"/>
    </source>
</evidence>
<dbReference type="PANTHER" id="PTHR47481:SF14">
    <property type="entry name" value="RETROTRANSPOSON COPIA-LIKE N-TERMINAL DOMAIN-CONTAINING PROTEIN"/>
    <property type="match status" value="1"/>
</dbReference>
<dbReference type="InterPro" id="IPR057670">
    <property type="entry name" value="SH3_retrovirus"/>
</dbReference>
<evidence type="ECO:0000313" key="4">
    <source>
        <dbReference type="EMBL" id="KAE8688991.1"/>
    </source>
</evidence>
<dbReference type="InterPro" id="IPR001878">
    <property type="entry name" value="Znf_CCHC"/>
</dbReference>
<accession>A0A6A2ZAG9</accession>
<dbReference type="AlphaFoldDB" id="A0A6A2ZAG9"/>
<dbReference type="PANTHER" id="PTHR47481">
    <property type="match status" value="1"/>
</dbReference>
<dbReference type="GO" id="GO:0003676">
    <property type="term" value="F:nucleic acid binding"/>
    <property type="evidence" value="ECO:0007669"/>
    <property type="project" value="InterPro"/>
</dbReference>
<dbReference type="SUPFAM" id="SSF56672">
    <property type="entry name" value="DNA/RNA polymerases"/>
    <property type="match status" value="1"/>
</dbReference>
<keyword evidence="5" id="KW-1185">Reference proteome</keyword>
<dbReference type="GO" id="GO:0008270">
    <property type="term" value="F:zinc ion binding"/>
    <property type="evidence" value="ECO:0007669"/>
    <property type="project" value="UniProtKB-KW"/>
</dbReference>
<evidence type="ECO:0000256" key="2">
    <source>
        <dbReference type="SAM" id="MobiDB-lite"/>
    </source>
</evidence>
<gene>
    <name evidence="4" type="ORF">F3Y22_tig00110945pilonHSYRG00095</name>
</gene>
<feature type="compositionally biased region" description="Basic residues" evidence="2">
    <location>
        <begin position="290"/>
        <end position="301"/>
    </location>
</feature>
<dbReference type="InterPro" id="IPR025724">
    <property type="entry name" value="GAG-pre-integrase_dom"/>
</dbReference>
<evidence type="ECO:0000259" key="3">
    <source>
        <dbReference type="PROSITE" id="PS50158"/>
    </source>
</evidence>
<dbReference type="Gene3D" id="4.10.60.10">
    <property type="entry name" value="Zinc finger, CCHC-type"/>
    <property type="match status" value="1"/>
</dbReference>
<keyword evidence="1" id="KW-0479">Metal-binding</keyword>
<sequence length="990" mass="112246">MNGIEEEDPIVFEIAVVVPRRNLKLENEGYDCVEFLVNEFRNVCFFVDRVLGLHDEFIKLAAPLETLGIVAARLHMTKTTPIGVDLPFEWEETVAFMRQQPDGSLFSLCERLQCYRHLIHETIKVILRKESCLAAISDRPVDFTDDNKWIEMDRNVMANFHLALADEVLSSIEEKKTTKEICDHLTKLYEATSLHNKIFLKRKLYILRMPESTSVTEHLNTLNTLFSQLTSLRCTIGEQERAELLLQSLPDSYDQLIINLTNNNVTSLVFDDIAAVVLQEENRQRGQSSSHKHGRSKSRSKKNLKCYNCGKKGHLKNDCWSLNKNSNPQGNTANTSDDGDALYCEASTTVEGGSVYSCNDHALEIIGVRTIKLKMYDGTIKVVFRGALVVIKGEKIETNLYMLKGETLLEAEASVASCSSDSAMLLHQKLGHMSEQGMKSGRADEQNLVRKNKSNVEECRPRKIILGKSSQYRMLFGESSSINCNRAEDTNVDVNWKCKFLGYADGVKGYRLWNPTARKVIISRDVIFVEDKLQRKKEDDSAEKSETTQIHVEKKFEQENSSEAEPTHDEQEPESSEAPTTCQSYRWRGIVQDWWSKDMLKKECIDFNEIFSPVVRLTIVRVVLEMCATLNLHPEQLDVKTTFLHGNLEEEIYMLQPEGFEEKEKNNLVCRLNKSQNGLKQAPRCWYKRFDSFIMCLGYNRLNTDPCVYFKRFGDNDFVILLLYLDDMLVAGPNKDHIEELKAKLAREFEMKDLGSANKILGMQIHRDRSNRKIWLSQKNYLKKILSQFNMQDCKSISTPLPINFKLSSSMSPSSDEERMEMSRVPYASAVGNLMFAMICTSSGSGDLDKSKSTTGYVFKIAGGVAVLGCHYELPRSHLKCSVNSIMQWEAKRAAADAIAVDHRLIGVSEQVVAVSGTTGFEAASPATTATKTAACSSAFWALVYLQIAHKPIIISICVDYYNGFVQGYKIHRFQVVPDSIDIPICIFQL</sequence>
<comment type="caution">
    <text evidence="4">The sequence shown here is derived from an EMBL/GenBank/DDBJ whole genome shotgun (WGS) entry which is preliminary data.</text>
</comment>
<name>A0A6A2ZAG9_HIBSY</name>
<feature type="compositionally biased region" description="Basic and acidic residues" evidence="2">
    <location>
        <begin position="537"/>
        <end position="558"/>
    </location>
</feature>
<dbReference type="InterPro" id="IPR043502">
    <property type="entry name" value="DNA/RNA_pol_sf"/>
</dbReference>
<proteinExistence type="predicted"/>
<keyword evidence="1" id="KW-0862">Zinc</keyword>
<dbReference type="InterPro" id="IPR013103">
    <property type="entry name" value="RVT_2"/>
</dbReference>
<keyword evidence="1" id="KW-0863">Zinc-finger</keyword>
<dbReference type="EMBL" id="VEPZ02001175">
    <property type="protein sequence ID" value="KAE8688991.1"/>
    <property type="molecule type" value="Genomic_DNA"/>
</dbReference>
<dbReference type="InterPro" id="IPR036875">
    <property type="entry name" value="Znf_CCHC_sf"/>
</dbReference>
<feature type="region of interest" description="Disordered" evidence="2">
    <location>
        <begin position="537"/>
        <end position="581"/>
    </location>
</feature>
<organism evidence="4 5">
    <name type="scientific">Hibiscus syriacus</name>
    <name type="common">Rose of Sharon</name>
    <dbReference type="NCBI Taxonomy" id="106335"/>
    <lineage>
        <taxon>Eukaryota</taxon>
        <taxon>Viridiplantae</taxon>
        <taxon>Streptophyta</taxon>
        <taxon>Embryophyta</taxon>
        <taxon>Tracheophyta</taxon>
        <taxon>Spermatophyta</taxon>
        <taxon>Magnoliopsida</taxon>
        <taxon>eudicotyledons</taxon>
        <taxon>Gunneridae</taxon>
        <taxon>Pentapetalae</taxon>
        <taxon>rosids</taxon>
        <taxon>malvids</taxon>
        <taxon>Malvales</taxon>
        <taxon>Malvaceae</taxon>
        <taxon>Malvoideae</taxon>
        <taxon>Hibiscus</taxon>
    </lineage>
</organism>
<dbReference type="Pfam" id="PF00098">
    <property type="entry name" value="zf-CCHC"/>
    <property type="match status" value="1"/>
</dbReference>
<dbReference type="Proteomes" id="UP000436088">
    <property type="component" value="Unassembled WGS sequence"/>
</dbReference>
<protein>
    <recommendedName>
        <fullName evidence="3">CCHC-type domain-containing protein</fullName>
    </recommendedName>
</protein>
<feature type="region of interest" description="Disordered" evidence="2">
    <location>
        <begin position="282"/>
        <end position="301"/>
    </location>
</feature>